<protein>
    <recommendedName>
        <fullName evidence="2">histidine kinase</fullName>
        <ecNumber evidence="2">2.7.13.3</ecNumber>
    </recommendedName>
</protein>
<dbReference type="EC" id="2.7.13.3" evidence="2"/>
<dbReference type="InterPro" id="IPR000700">
    <property type="entry name" value="PAS-assoc_C"/>
</dbReference>
<dbReference type="InterPro" id="IPR035965">
    <property type="entry name" value="PAS-like_dom_sf"/>
</dbReference>
<keyword evidence="4" id="KW-0808">Transferase</keyword>
<dbReference type="SMART" id="SM00086">
    <property type="entry name" value="PAC"/>
    <property type="match status" value="2"/>
</dbReference>
<feature type="domain" description="PAC" evidence="7">
    <location>
        <begin position="402"/>
        <end position="454"/>
    </location>
</feature>
<feature type="transmembrane region" description="Helical" evidence="6">
    <location>
        <begin position="20"/>
        <end position="39"/>
    </location>
</feature>
<dbReference type="Proteomes" id="UP000315971">
    <property type="component" value="Unassembled WGS sequence"/>
</dbReference>
<dbReference type="AlphaFoldDB" id="A0A521E549"/>
<proteinExistence type="predicted"/>
<comment type="catalytic activity">
    <reaction evidence="1">
        <text>ATP + protein L-histidine = ADP + protein N-phospho-L-histidine.</text>
        <dbReference type="EC" id="2.7.13.3"/>
    </reaction>
</comment>
<dbReference type="OrthoDB" id="9759607at2"/>
<accession>A0A521E549</accession>
<dbReference type="InterPro" id="IPR052162">
    <property type="entry name" value="Sensor_kinase/Photoreceptor"/>
</dbReference>
<evidence type="ECO:0000256" key="4">
    <source>
        <dbReference type="ARBA" id="ARBA00022679"/>
    </source>
</evidence>
<keyword evidence="6" id="KW-1133">Transmembrane helix</keyword>
<organism evidence="8 9">
    <name type="scientific">Solitalea koreensis</name>
    <dbReference type="NCBI Taxonomy" id="543615"/>
    <lineage>
        <taxon>Bacteria</taxon>
        <taxon>Pseudomonadati</taxon>
        <taxon>Bacteroidota</taxon>
        <taxon>Sphingobacteriia</taxon>
        <taxon>Sphingobacteriales</taxon>
        <taxon>Sphingobacteriaceae</taxon>
        <taxon>Solitalea</taxon>
    </lineage>
</organism>
<dbReference type="SUPFAM" id="SSF55785">
    <property type="entry name" value="PYP-like sensor domain (PAS domain)"/>
    <property type="match status" value="2"/>
</dbReference>
<evidence type="ECO:0000256" key="3">
    <source>
        <dbReference type="ARBA" id="ARBA00022553"/>
    </source>
</evidence>
<evidence type="ECO:0000313" key="9">
    <source>
        <dbReference type="Proteomes" id="UP000315971"/>
    </source>
</evidence>
<dbReference type="Pfam" id="PF08447">
    <property type="entry name" value="PAS_3"/>
    <property type="match status" value="1"/>
</dbReference>
<dbReference type="NCBIfam" id="TIGR00229">
    <property type="entry name" value="sensory_box"/>
    <property type="match status" value="1"/>
</dbReference>
<keyword evidence="6" id="KW-0472">Membrane</keyword>
<feature type="transmembrane region" description="Helical" evidence="6">
    <location>
        <begin position="45"/>
        <end position="63"/>
    </location>
</feature>
<dbReference type="EMBL" id="FXSZ01000011">
    <property type="protein sequence ID" value="SMO79074.1"/>
    <property type="molecule type" value="Genomic_DNA"/>
</dbReference>
<dbReference type="Pfam" id="PF13426">
    <property type="entry name" value="PAS_9"/>
    <property type="match status" value="1"/>
</dbReference>
<feature type="transmembrane region" description="Helical" evidence="6">
    <location>
        <begin position="153"/>
        <end position="173"/>
    </location>
</feature>
<dbReference type="Gene3D" id="3.30.450.20">
    <property type="entry name" value="PAS domain"/>
    <property type="match status" value="2"/>
</dbReference>
<reference evidence="8 9" key="1">
    <citation type="submission" date="2017-05" db="EMBL/GenBank/DDBJ databases">
        <authorList>
            <person name="Varghese N."/>
            <person name="Submissions S."/>
        </authorList>
    </citation>
    <scope>NUCLEOTIDE SEQUENCE [LARGE SCALE GENOMIC DNA]</scope>
    <source>
        <strain evidence="8 9">DSM 21342</strain>
    </source>
</reference>
<dbReference type="InterPro" id="IPR001610">
    <property type="entry name" value="PAC"/>
</dbReference>
<feature type="transmembrane region" description="Helical" evidence="6">
    <location>
        <begin position="122"/>
        <end position="141"/>
    </location>
</feature>
<evidence type="ECO:0000259" key="7">
    <source>
        <dbReference type="PROSITE" id="PS50113"/>
    </source>
</evidence>
<gene>
    <name evidence="8" type="ORF">SAMN06265350_11142</name>
</gene>
<dbReference type="InterPro" id="IPR000014">
    <property type="entry name" value="PAS"/>
</dbReference>
<keyword evidence="3" id="KW-0597">Phosphoprotein</keyword>
<dbReference type="CDD" id="cd00082">
    <property type="entry name" value="HisKA"/>
    <property type="match status" value="1"/>
</dbReference>
<evidence type="ECO:0000256" key="1">
    <source>
        <dbReference type="ARBA" id="ARBA00000085"/>
    </source>
</evidence>
<dbReference type="InterPro" id="IPR013655">
    <property type="entry name" value="PAS_fold_3"/>
</dbReference>
<keyword evidence="9" id="KW-1185">Reference proteome</keyword>
<evidence type="ECO:0000256" key="5">
    <source>
        <dbReference type="ARBA" id="ARBA00022777"/>
    </source>
</evidence>
<evidence type="ECO:0000256" key="2">
    <source>
        <dbReference type="ARBA" id="ARBA00012438"/>
    </source>
</evidence>
<keyword evidence="6" id="KW-0812">Transmembrane</keyword>
<dbReference type="PANTHER" id="PTHR43304">
    <property type="entry name" value="PHYTOCHROME-LIKE PROTEIN CPH1"/>
    <property type="match status" value="1"/>
</dbReference>
<dbReference type="GO" id="GO:0000155">
    <property type="term" value="F:phosphorelay sensor kinase activity"/>
    <property type="evidence" value="ECO:0007669"/>
    <property type="project" value="InterPro"/>
</dbReference>
<dbReference type="RefSeq" id="WP_142604581.1">
    <property type="nucleotide sequence ID" value="NZ_FXSZ01000011.1"/>
</dbReference>
<sequence>MSNFFSLPDKEKDFQRYMAYMLTIIWSVVTGLIVAAGFYFLPQAWLRWLTFLSLSIFIAVFNISLNRFGYTRLASWSFIIMLWLYITIPNYSAGGIFAPGIMSQMSVILTAGFLLGWRGGLAIGLLTMGVDFWMAYMQLIGQLPAPSVIHNPITRWIGAVIPFGTILALQYYATNHLRTGLLAMQREMLKREEAEKVKDKTLYDLGERVKELKTLYAISRILQDEDTPPKKLFREIAEVLPAGWQYPDITAARVWIAETEYVTHNYEPSEYSQSAEMKTTNGTKVGIEVVYLQPMAELDEGPFLQEERSLINMLVEMLKIDLERRERSAELKDYKYALDIASGVSITGADDTFTFVNDNFCKASKYSPEELLSQNWSITDSGIHSPEYFASLHIAMQNGKPYRGEFCNKAKDGTLYWVDTSVIPFLDDDGNVYQHLSINYDITERKAAEEKIKQSERLIKKITSQVPGNTYMFEIEESGYTKILFMNRGTDTFNHPYNLEDLSEQPEKLREIFHEDDKAKFNDAMKEAYRTQSIISCQYRIIVDGHIRWRWMQAVPEKDKNGKVIWYGATSDITPLVDYIASIEQIIFDIGHVLRRPISSMMGMTNLINDNALSETEIKEISSKLHLIAEEMDKFITELNTVYLQKRQLTQFNIDISSLIDKRNSLFN</sequence>
<dbReference type="InterPro" id="IPR003661">
    <property type="entry name" value="HisK_dim/P_dom"/>
</dbReference>
<dbReference type="CDD" id="cd00130">
    <property type="entry name" value="PAS"/>
    <property type="match status" value="1"/>
</dbReference>
<evidence type="ECO:0000256" key="6">
    <source>
        <dbReference type="SAM" id="Phobius"/>
    </source>
</evidence>
<evidence type="ECO:0000313" key="8">
    <source>
        <dbReference type="EMBL" id="SMO79074.1"/>
    </source>
</evidence>
<keyword evidence="5" id="KW-0418">Kinase</keyword>
<dbReference type="PANTHER" id="PTHR43304:SF1">
    <property type="entry name" value="PAC DOMAIN-CONTAINING PROTEIN"/>
    <property type="match status" value="1"/>
</dbReference>
<dbReference type="PROSITE" id="PS50113">
    <property type="entry name" value="PAC"/>
    <property type="match status" value="1"/>
</dbReference>
<name>A0A521E549_9SPHI</name>